<dbReference type="GO" id="GO:0070402">
    <property type="term" value="F:NADPH binding"/>
    <property type="evidence" value="ECO:0007669"/>
    <property type="project" value="TreeGrafter"/>
</dbReference>
<dbReference type="EMBL" id="JAMSHJ010000001">
    <property type="protein sequence ID" value="KAI5448120.1"/>
    <property type="molecule type" value="Genomic_DNA"/>
</dbReference>
<dbReference type="PANTHER" id="PTHR48106">
    <property type="entry name" value="QUINONE OXIDOREDUCTASE PIG3-RELATED"/>
    <property type="match status" value="1"/>
</dbReference>
<dbReference type="AlphaFoldDB" id="A0A9D5BR15"/>
<evidence type="ECO:0000256" key="1">
    <source>
        <dbReference type="ARBA" id="ARBA00022857"/>
    </source>
</evidence>
<reference evidence="4 5" key="1">
    <citation type="journal article" date="2022" name="Nat. Genet.">
        <title>Improved pea reference genome and pan-genome highlight genomic features and evolutionary characteristics.</title>
        <authorList>
            <person name="Yang T."/>
            <person name="Liu R."/>
            <person name="Luo Y."/>
            <person name="Hu S."/>
            <person name="Wang D."/>
            <person name="Wang C."/>
            <person name="Pandey M.K."/>
            <person name="Ge S."/>
            <person name="Xu Q."/>
            <person name="Li N."/>
            <person name="Li G."/>
            <person name="Huang Y."/>
            <person name="Saxena R.K."/>
            <person name="Ji Y."/>
            <person name="Li M."/>
            <person name="Yan X."/>
            <person name="He Y."/>
            <person name="Liu Y."/>
            <person name="Wang X."/>
            <person name="Xiang C."/>
            <person name="Varshney R.K."/>
            <person name="Ding H."/>
            <person name="Gao S."/>
            <person name="Zong X."/>
        </authorList>
    </citation>
    <scope>NUCLEOTIDE SEQUENCE [LARGE SCALE GENOMIC DNA]</scope>
    <source>
        <strain evidence="4 5">cv. Zhongwan 6</strain>
    </source>
</reference>
<keyword evidence="5" id="KW-1185">Reference proteome</keyword>
<evidence type="ECO:0000313" key="4">
    <source>
        <dbReference type="EMBL" id="KAI5448120.1"/>
    </source>
</evidence>
<organism evidence="4 5">
    <name type="scientific">Pisum sativum</name>
    <name type="common">Garden pea</name>
    <name type="synonym">Lathyrus oleraceus</name>
    <dbReference type="NCBI Taxonomy" id="3888"/>
    <lineage>
        <taxon>Eukaryota</taxon>
        <taxon>Viridiplantae</taxon>
        <taxon>Streptophyta</taxon>
        <taxon>Embryophyta</taxon>
        <taxon>Tracheophyta</taxon>
        <taxon>Spermatophyta</taxon>
        <taxon>Magnoliopsida</taxon>
        <taxon>eudicotyledons</taxon>
        <taxon>Gunneridae</taxon>
        <taxon>Pentapetalae</taxon>
        <taxon>rosids</taxon>
        <taxon>fabids</taxon>
        <taxon>Fabales</taxon>
        <taxon>Fabaceae</taxon>
        <taxon>Papilionoideae</taxon>
        <taxon>50 kb inversion clade</taxon>
        <taxon>NPAAA clade</taxon>
        <taxon>Hologalegina</taxon>
        <taxon>IRL clade</taxon>
        <taxon>Fabeae</taxon>
        <taxon>Lathyrus</taxon>
    </lineage>
</organism>
<dbReference type="CDD" id="cd05276">
    <property type="entry name" value="p53_inducible_oxidoreductase"/>
    <property type="match status" value="1"/>
</dbReference>
<dbReference type="InterPro" id="IPR020843">
    <property type="entry name" value="ER"/>
</dbReference>
<sequence length="344" mass="36940">RGLEKRRRKVVWNNKPITKMKAIVITSPGGPEVLQLQEVEDPQIKDDEVLIKVHATALNRADTLQRKGGYPPPQGASPYPGLECSGIIESVGKNVSKWKIGDQVCALLSGGGYAEKVAAPEGQVLPIPSGISLKDATSFPEVACTVWSTTFMTSRLSKGETLLIHGGSSGIGTFAIQIAKYIGAKVFVTAGSEAKLAFCKSIGADVGINYKTEDFVARVKEETGGQGVDVILDCVGGSYFQRNLDSLNFDGRLFIIGFQGGVTTQVDLRPILAKRLTIQGAGLRSRSPENKAVIISEVEKNVWPAIAEGKVKPVIYKTFPLSEAAEAHRLMESSQHIGKILLLP</sequence>
<dbReference type="InterPro" id="IPR011032">
    <property type="entry name" value="GroES-like_sf"/>
</dbReference>
<feature type="non-terminal residue" evidence="4">
    <location>
        <position position="1"/>
    </location>
</feature>
<dbReference type="Gene3D" id="3.40.50.720">
    <property type="entry name" value="NAD(P)-binding Rossmann-like Domain"/>
    <property type="match status" value="1"/>
</dbReference>
<dbReference type="SUPFAM" id="SSF50129">
    <property type="entry name" value="GroES-like"/>
    <property type="match status" value="1"/>
</dbReference>
<keyword evidence="2" id="KW-0560">Oxidoreductase</keyword>
<dbReference type="SMART" id="SM00829">
    <property type="entry name" value="PKS_ER"/>
    <property type="match status" value="1"/>
</dbReference>
<dbReference type="Proteomes" id="UP001058974">
    <property type="component" value="Chromosome 1"/>
</dbReference>
<dbReference type="GO" id="GO:0016651">
    <property type="term" value="F:oxidoreductase activity, acting on NAD(P)H"/>
    <property type="evidence" value="ECO:0007669"/>
    <property type="project" value="TreeGrafter"/>
</dbReference>
<name>A0A9D5BR15_PEA</name>
<proteinExistence type="predicted"/>
<comment type="caution">
    <text evidence="4">The sequence shown here is derived from an EMBL/GenBank/DDBJ whole genome shotgun (WGS) entry which is preliminary data.</text>
</comment>
<protein>
    <recommendedName>
        <fullName evidence="3">Enoyl reductase (ER) domain-containing protein</fullName>
    </recommendedName>
</protein>
<feature type="domain" description="Enoyl reductase (ER)" evidence="3">
    <location>
        <begin position="29"/>
        <end position="342"/>
    </location>
</feature>
<evidence type="ECO:0000256" key="2">
    <source>
        <dbReference type="ARBA" id="ARBA00023002"/>
    </source>
</evidence>
<dbReference type="InterPro" id="IPR014189">
    <property type="entry name" value="Quinone_OxRdtase_PIG3"/>
</dbReference>
<dbReference type="InterPro" id="IPR036291">
    <property type="entry name" value="NAD(P)-bd_dom_sf"/>
</dbReference>
<dbReference type="Gramene" id="Psat01G0551800-T1">
    <property type="protein sequence ID" value="KAI5448120.1"/>
    <property type="gene ID" value="KIW84_015518"/>
</dbReference>
<evidence type="ECO:0000313" key="5">
    <source>
        <dbReference type="Proteomes" id="UP001058974"/>
    </source>
</evidence>
<dbReference type="Pfam" id="PF00107">
    <property type="entry name" value="ADH_zinc_N"/>
    <property type="match status" value="1"/>
</dbReference>
<evidence type="ECO:0000259" key="3">
    <source>
        <dbReference type="SMART" id="SM00829"/>
    </source>
</evidence>
<gene>
    <name evidence="4" type="ORF">KIW84_015518</name>
</gene>
<dbReference type="InterPro" id="IPR013154">
    <property type="entry name" value="ADH-like_N"/>
</dbReference>
<dbReference type="InterPro" id="IPR013149">
    <property type="entry name" value="ADH-like_C"/>
</dbReference>
<dbReference type="Gene3D" id="3.90.180.10">
    <property type="entry name" value="Medium-chain alcohol dehydrogenases, catalytic domain"/>
    <property type="match status" value="1"/>
</dbReference>
<dbReference type="NCBIfam" id="TIGR02824">
    <property type="entry name" value="quinone_pig3"/>
    <property type="match status" value="1"/>
</dbReference>
<keyword evidence="1" id="KW-0521">NADP</keyword>
<dbReference type="SUPFAM" id="SSF51735">
    <property type="entry name" value="NAD(P)-binding Rossmann-fold domains"/>
    <property type="match status" value="1"/>
</dbReference>
<accession>A0A9D5BR15</accession>
<dbReference type="PANTHER" id="PTHR48106:SF8">
    <property type="entry name" value="OS02G0805600 PROTEIN"/>
    <property type="match status" value="1"/>
</dbReference>
<dbReference type="Pfam" id="PF08240">
    <property type="entry name" value="ADH_N"/>
    <property type="match status" value="1"/>
</dbReference>